<dbReference type="InterPro" id="IPR013551">
    <property type="entry name" value="YicC-like_C"/>
</dbReference>
<dbReference type="PANTHER" id="PTHR30636:SF3">
    <property type="entry name" value="UPF0701 PROTEIN YICC"/>
    <property type="match status" value="1"/>
</dbReference>
<dbReference type="EMBL" id="FNQN01000009">
    <property type="protein sequence ID" value="SEA65430.1"/>
    <property type="molecule type" value="Genomic_DNA"/>
</dbReference>
<evidence type="ECO:0000259" key="7">
    <source>
        <dbReference type="Pfam" id="PF08340"/>
    </source>
</evidence>
<dbReference type="Pfam" id="PF08340">
    <property type="entry name" value="YicC-like_C"/>
    <property type="match status" value="1"/>
</dbReference>
<evidence type="ECO:0000256" key="3">
    <source>
        <dbReference type="ARBA" id="ARBA00022759"/>
    </source>
</evidence>
<evidence type="ECO:0000313" key="8">
    <source>
        <dbReference type="EMBL" id="SEA65430.1"/>
    </source>
</evidence>
<dbReference type="GO" id="GO:0004521">
    <property type="term" value="F:RNA endonuclease activity"/>
    <property type="evidence" value="ECO:0007669"/>
    <property type="project" value="InterPro"/>
</dbReference>
<evidence type="ECO:0000256" key="1">
    <source>
        <dbReference type="ARBA" id="ARBA00001968"/>
    </source>
</evidence>
<sequence>MIKSMTGYGRGHAQIDGLSFSVEIKAVNHRYGDVNIKSPRLLSPLETEIKKQVLAVLKRGKIDVFISQEHADQLAINPVVDKQVASAYMEAFKSLKEYSGLAGDISLEFLAAQKDVLVLKDLEFDQDTLWSCLSQALQSALTAIQETRQKEGLATQVDMEERLSLLAESIVAIEKIAALVPVEWQKKLQERLARLEENSGDPQRVAQEIAIFADRCDISEEITRFNSHLSQFHDLLKQQDPVGRQLDFLVQELNRETNTMGSKSNDANLTRHVVAVKAELEKIREQVQNIE</sequence>
<dbReference type="InterPro" id="IPR005229">
    <property type="entry name" value="YicC/YloC-like"/>
</dbReference>
<dbReference type="AlphaFoldDB" id="A0A1H4CYM6"/>
<name>A0A1H4CYM6_9BACT</name>
<protein>
    <submittedName>
        <fullName evidence="8">TIGR00255 family protein</fullName>
    </submittedName>
</protein>
<feature type="domain" description="Endoribonuclease YicC-like C-terminal" evidence="7">
    <location>
        <begin position="174"/>
        <end position="291"/>
    </location>
</feature>
<comment type="similarity">
    <text evidence="5">Belongs to the YicC/YloC family.</text>
</comment>
<dbReference type="OrthoDB" id="9771229at2"/>
<feature type="domain" description="Endoribonuclease YicC-like N-terminal" evidence="6">
    <location>
        <begin position="2"/>
        <end position="154"/>
    </location>
</feature>
<keyword evidence="9" id="KW-1185">Reference proteome</keyword>
<accession>A0A1H4CYM6</accession>
<dbReference type="Proteomes" id="UP000199409">
    <property type="component" value="Unassembled WGS sequence"/>
</dbReference>
<keyword evidence="4" id="KW-0378">Hydrolase</keyword>
<organism evidence="8 9">
    <name type="scientific">Desulfuromusa kysingii</name>
    <dbReference type="NCBI Taxonomy" id="37625"/>
    <lineage>
        <taxon>Bacteria</taxon>
        <taxon>Pseudomonadati</taxon>
        <taxon>Thermodesulfobacteriota</taxon>
        <taxon>Desulfuromonadia</taxon>
        <taxon>Desulfuromonadales</taxon>
        <taxon>Geopsychrobacteraceae</taxon>
        <taxon>Desulfuromusa</taxon>
    </lineage>
</organism>
<gene>
    <name evidence="8" type="ORF">SAMN05660420_02736</name>
</gene>
<comment type="cofactor">
    <cofactor evidence="1">
        <name>a divalent metal cation</name>
        <dbReference type="ChEBI" id="CHEBI:60240"/>
    </cofactor>
</comment>
<evidence type="ECO:0000313" key="9">
    <source>
        <dbReference type="Proteomes" id="UP000199409"/>
    </source>
</evidence>
<dbReference type="NCBIfam" id="TIGR00255">
    <property type="entry name" value="YicC/YloC family endoribonuclease"/>
    <property type="match status" value="1"/>
</dbReference>
<dbReference type="PANTHER" id="PTHR30636">
    <property type="entry name" value="UPF0701 PROTEIN YICC"/>
    <property type="match status" value="1"/>
</dbReference>
<evidence type="ECO:0000256" key="4">
    <source>
        <dbReference type="ARBA" id="ARBA00022801"/>
    </source>
</evidence>
<dbReference type="STRING" id="37625.SAMN05660420_02736"/>
<proteinExistence type="inferred from homology"/>
<dbReference type="InterPro" id="IPR013527">
    <property type="entry name" value="YicC-like_N"/>
</dbReference>
<evidence type="ECO:0000256" key="2">
    <source>
        <dbReference type="ARBA" id="ARBA00022722"/>
    </source>
</evidence>
<reference evidence="8 9" key="1">
    <citation type="submission" date="2016-10" db="EMBL/GenBank/DDBJ databases">
        <authorList>
            <person name="de Groot N.N."/>
        </authorList>
    </citation>
    <scope>NUCLEOTIDE SEQUENCE [LARGE SCALE GENOMIC DNA]</scope>
    <source>
        <strain evidence="8 9">DSM 7343</strain>
    </source>
</reference>
<dbReference type="RefSeq" id="WP_092349763.1">
    <property type="nucleotide sequence ID" value="NZ_FNQN01000009.1"/>
</dbReference>
<dbReference type="GO" id="GO:0016787">
    <property type="term" value="F:hydrolase activity"/>
    <property type="evidence" value="ECO:0007669"/>
    <property type="project" value="UniProtKB-KW"/>
</dbReference>
<keyword evidence="3" id="KW-0255">Endonuclease</keyword>
<evidence type="ECO:0000259" key="6">
    <source>
        <dbReference type="Pfam" id="PF03755"/>
    </source>
</evidence>
<keyword evidence="2" id="KW-0540">Nuclease</keyword>
<dbReference type="Pfam" id="PF03755">
    <property type="entry name" value="YicC-like_N"/>
    <property type="match status" value="1"/>
</dbReference>
<evidence type="ECO:0000256" key="5">
    <source>
        <dbReference type="ARBA" id="ARBA00035648"/>
    </source>
</evidence>